<accession>A0A9E2F681</accession>
<proteinExistence type="predicted"/>
<dbReference type="Proteomes" id="UP000811545">
    <property type="component" value="Unassembled WGS sequence"/>
</dbReference>
<dbReference type="EMBL" id="QLTW01000048">
    <property type="protein sequence ID" value="MBT9145095.1"/>
    <property type="molecule type" value="Genomic_DNA"/>
</dbReference>
<reference evidence="1 2" key="1">
    <citation type="journal article" date="2021" name="bioRxiv">
        <title>Unique metabolic strategies in Hadean analogues reveal hints for primordial physiology.</title>
        <authorList>
            <person name="Nobu M.K."/>
            <person name="Nakai R."/>
            <person name="Tamazawa S."/>
            <person name="Mori H."/>
            <person name="Toyoda A."/>
            <person name="Ijiri A."/>
            <person name="Suzuki S."/>
            <person name="Kurokawa K."/>
            <person name="Kamagata Y."/>
            <person name="Tamaki H."/>
        </authorList>
    </citation>
    <scope>NUCLEOTIDE SEQUENCE [LARGE SCALE GENOMIC DNA]</scope>
    <source>
        <strain evidence="1">BS525</strain>
    </source>
</reference>
<dbReference type="AlphaFoldDB" id="A0A9E2F681"/>
<organism evidence="1 2">
    <name type="scientific">Psychracetigena formicireducens</name>
    <dbReference type="NCBI Taxonomy" id="2986056"/>
    <lineage>
        <taxon>Bacteria</taxon>
        <taxon>Bacillati</taxon>
        <taxon>Candidatus Lithacetigenota</taxon>
        <taxon>Candidatus Psychracetigena</taxon>
    </lineage>
</organism>
<protein>
    <submittedName>
        <fullName evidence="1">Uncharacterized protein</fullName>
    </submittedName>
</protein>
<name>A0A9E2F681_PSYF1</name>
<evidence type="ECO:0000313" key="1">
    <source>
        <dbReference type="EMBL" id="MBT9145095.1"/>
    </source>
</evidence>
<evidence type="ECO:0000313" key="2">
    <source>
        <dbReference type="Proteomes" id="UP000811545"/>
    </source>
</evidence>
<gene>
    <name evidence="1" type="ORF">DDT42_00964</name>
</gene>
<sequence>MKKHMAYLMDSWLIYAIPVGVFASKTNWAVLLPEEDDYIALKVGVQKEDFLKKYCTTVDFGEYKIIVLKIGVCPFLNNQFRCDLEQLNCKVW</sequence>
<comment type="caution">
    <text evidence="1">The sequence shown here is derived from an EMBL/GenBank/DDBJ whole genome shotgun (WGS) entry which is preliminary data.</text>
</comment>